<comment type="similarity">
    <text evidence="1">In the N-terminal section; belongs to the LXG family.</text>
</comment>
<dbReference type="CDD" id="cd20684">
    <property type="entry name" value="CdiA-CT_Yk_RNaseA-like"/>
    <property type="match status" value="1"/>
</dbReference>
<gene>
    <name evidence="3" type="ORF">ACFQPF_03675</name>
</gene>
<organism evidence="3 4">
    <name type="scientific">Fictibacillus iocasae</name>
    <dbReference type="NCBI Taxonomy" id="2715437"/>
    <lineage>
        <taxon>Bacteria</taxon>
        <taxon>Bacillati</taxon>
        <taxon>Bacillota</taxon>
        <taxon>Bacilli</taxon>
        <taxon>Bacillales</taxon>
        <taxon>Fictibacillaceae</taxon>
        <taxon>Fictibacillus</taxon>
    </lineage>
</organism>
<keyword evidence="4" id="KW-1185">Reference proteome</keyword>
<dbReference type="PROSITE" id="PS51756">
    <property type="entry name" value="LXG"/>
    <property type="match status" value="1"/>
</dbReference>
<evidence type="ECO:0000259" key="2">
    <source>
        <dbReference type="PROSITE" id="PS51756"/>
    </source>
</evidence>
<reference evidence="4" key="1">
    <citation type="journal article" date="2019" name="Int. J. Syst. Evol. Microbiol.">
        <title>The Global Catalogue of Microorganisms (GCM) 10K type strain sequencing project: providing services to taxonomists for standard genome sequencing and annotation.</title>
        <authorList>
            <consortium name="The Broad Institute Genomics Platform"/>
            <consortium name="The Broad Institute Genome Sequencing Center for Infectious Disease"/>
            <person name="Wu L."/>
            <person name="Ma J."/>
        </authorList>
    </citation>
    <scope>NUCLEOTIDE SEQUENCE [LARGE SCALE GENOMIC DNA]</scope>
    <source>
        <strain evidence="4">NBRC 106396</strain>
    </source>
</reference>
<dbReference type="InterPro" id="IPR041436">
    <property type="entry name" value="RNAse_A_bac"/>
</dbReference>
<protein>
    <submittedName>
        <fullName evidence="3">T7SS effector LXG polymorphic toxin</fullName>
    </submittedName>
</protein>
<evidence type="ECO:0000313" key="3">
    <source>
        <dbReference type="EMBL" id="MFC7370769.1"/>
    </source>
</evidence>
<dbReference type="PANTHER" id="PTHR34976">
    <property type="entry name" value="RIBONUCLEASE YQCG-RELATED"/>
    <property type="match status" value="1"/>
</dbReference>
<accession>A0ABW2NN83</accession>
<sequence length="573" mass="63311">MATNIYESPTLREATEQRTQAYETLHEQLVSLKKEFGKIVNDSEFQGHGAEAIKGFYGAQCDVVDAWLRLIDMTIEFFKSIPGYMEDAELAGSSTVHIPYLEQNVERGIKTAKDQVASQQEALQSIIKSINDLVPLTVFSGDEFDLKMNAAEKKRNLTVEKVHALDQNLTKEYKALQVQADQVSLLYTEMMNATRQGEHISPLLFNAEAYKTSEVYKLQSELTILAAGYVEQKKAERQAREVKATEKSEVKSVTKGKGLFESVGDGVWDGAGNAIGDTVDGVVDMVKNPEGVVDGVKYVWNNPKEAAQGVWDQTTASWNEKVINGNAETRSEFFTYMGTNIAVGALGSKGIDKVAKASKLTKADIAAETNDIKYVVKKNSASYLDKINQLGRAFIPHQQVATAGGMYFRMKDIGDVEKRDTIYQASNVDPVENNKSYNKGDKSILAPGGGLIAHELKGGHLIERHIGKSDEELLNRLKSNPKIMGSSTFKDRETAEKVVHIVLNNPANIIKIEKWLANRNSKPTLPLRFRGDGQIIGRSVSRHSGVVENVTNAKIILKKDSNGNYVLTGYPEK</sequence>
<evidence type="ECO:0000256" key="1">
    <source>
        <dbReference type="ARBA" id="ARBA00034117"/>
    </source>
</evidence>
<dbReference type="InterPro" id="IPR051768">
    <property type="entry name" value="Bact_secretion_toxin"/>
</dbReference>
<dbReference type="Proteomes" id="UP001596549">
    <property type="component" value="Unassembled WGS sequence"/>
</dbReference>
<evidence type="ECO:0000313" key="4">
    <source>
        <dbReference type="Proteomes" id="UP001596549"/>
    </source>
</evidence>
<proteinExistence type="inferred from homology"/>
<dbReference type="Pfam" id="PF18431">
    <property type="entry name" value="RNAse_A_bac"/>
    <property type="match status" value="1"/>
</dbReference>
<dbReference type="EMBL" id="JBHTCP010000006">
    <property type="protein sequence ID" value="MFC7370769.1"/>
    <property type="molecule type" value="Genomic_DNA"/>
</dbReference>
<dbReference type="RefSeq" id="WP_379746686.1">
    <property type="nucleotide sequence ID" value="NZ_JBHTCP010000006.1"/>
</dbReference>
<dbReference type="InterPro" id="IPR006829">
    <property type="entry name" value="LXG_dom"/>
</dbReference>
<dbReference type="Pfam" id="PF04740">
    <property type="entry name" value="LXG"/>
    <property type="match status" value="1"/>
</dbReference>
<comment type="caution">
    <text evidence="3">The sequence shown here is derived from an EMBL/GenBank/DDBJ whole genome shotgun (WGS) entry which is preliminary data.</text>
</comment>
<name>A0ABW2NN83_9BACL</name>
<dbReference type="PANTHER" id="PTHR34976:SF2">
    <property type="entry name" value="TYPE VII SECRETION SYSTEM PROTEIN ESSD"/>
    <property type="match status" value="1"/>
</dbReference>
<feature type="domain" description="LXG" evidence="2">
    <location>
        <begin position="2"/>
        <end position="236"/>
    </location>
</feature>